<comment type="caution">
    <text evidence="1">The sequence shown here is derived from an EMBL/GenBank/DDBJ whole genome shotgun (WGS) entry which is preliminary data.</text>
</comment>
<dbReference type="EMBL" id="BAAAJX010000008">
    <property type="protein sequence ID" value="GAA1493531.1"/>
    <property type="molecule type" value="Genomic_DNA"/>
</dbReference>
<keyword evidence="2" id="KW-1185">Reference proteome</keyword>
<name>A0ABP4K854_9MICO</name>
<evidence type="ECO:0000313" key="1">
    <source>
        <dbReference type="EMBL" id="GAA1493531.1"/>
    </source>
</evidence>
<reference evidence="2" key="1">
    <citation type="journal article" date="2019" name="Int. J. Syst. Evol. Microbiol.">
        <title>The Global Catalogue of Microorganisms (GCM) 10K type strain sequencing project: providing services to taxonomists for standard genome sequencing and annotation.</title>
        <authorList>
            <consortium name="The Broad Institute Genomics Platform"/>
            <consortium name="The Broad Institute Genome Sequencing Center for Infectious Disease"/>
            <person name="Wu L."/>
            <person name="Ma J."/>
        </authorList>
    </citation>
    <scope>NUCLEOTIDE SEQUENCE [LARGE SCALE GENOMIC DNA]</scope>
    <source>
        <strain evidence="2">JCM 12140</strain>
    </source>
</reference>
<sequence>MIEPIDATQTSSTGDARRLVELAAATGTAMSDELLLEALRRSAEVTVRHIRKDFTEVATATAVLGYVVRQRKDFLALRGDDPAWAQEIGRYPSESLAVEALRMRRA</sequence>
<protein>
    <submittedName>
        <fullName evidence="1">Uncharacterized protein</fullName>
    </submittedName>
</protein>
<evidence type="ECO:0000313" key="2">
    <source>
        <dbReference type="Proteomes" id="UP001501742"/>
    </source>
</evidence>
<dbReference type="RefSeq" id="WP_204606832.1">
    <property type="nucleotide sequence ID" value="NZ_BAAAJX010000008.1"/>
</dbReference>
<gene>
    <name evidence="1" type="ORF">GCM10009627_18770</name>
</gene>
<accession>A0ABP4K854</accession>
<proteinExistence type="predicted"/>
<organism evidence="1 2">
    <name type="scientific">Curtobacterium herbarum</name>
    <dbReference type="NCBI Taxonomy" id="150122"/>
    <lineage>
        <taxon>Bacteria</taxon>
        <taxon>Bacillati</taxon>
        <taxon>Actinomycetota</taxon>
        <taxon>Actinomycetes</taxon>
        <taxon>Micrococcales</taxon>
        <taxon>Microbacteriaceae</taxon>
        <taxon>Curtobacterium</taxon>
    </lineage>
</organism>
<dbReference type="Proteomes" id="UP001501742">
    <property type="component" value="Unassembled WGS sequence"/>
</dbReference>